<protein>
    <recommendedName>
        <fullName evidence="5">C2H2-type domain-containing protein</fullName>
    </recommendedName>
</protein>
<dbReference type="EMBL" id="JADGIZ020000027">
    <property type="protein sequence ID" value="KAL2915038.1"/>
    <property type="molecule type" value="Genomic_DNA"/>
</dbReference>
<gene>
    <name evidence="3" type="ORF">HK105_205360</name>
</gene>
<feature type="region of interest" description="Disordered" evidence="1">
    <location>
        <begin position="298"/>
        <end position="332"/>
    </location>
</feature>
<feature type="region of interest" description="Disordered" evidence="1">
    <location>
        <begin position="357"/>
        <end position="384"/>
    </location>
</feature>
<dbReference type="InterPro" id="IPR039258">
    <property type="entry name" value="ZNF511"/>
</dbReference>
<evidence type="ECO:0008006" key="5">
    <source>
        <dbReference type="Google" id="ProtNLM"/>
    </source>
</evidence>
<evidence type="ECO:0000256" key="2">
    <source>
        <dbReference type="SAM" id="Phobius"/>
    </source>
</evidence>
<feature type="transmembrane region" description="Helical" evidence="2">
    <location>
        <begin position="43"/>
        <end position="65"/>
    </location>
</feature>
<keyword evidence="2" id="KW-0472">Membrane</keyword>
<sequence>MPLPNQALRLEVFSINVALHFKLALTAYMFIKGIRWGTRNNLSLVLVIALLFAAVQAAMQSFLLAQVVLNCWAHMQGMYAVYAVYVLLLDCVLYYRAWCVSPTKPKIQAAVSVFMTLGHFAVLVVDAAYTISFLVDIPEFGCLVVPGWTRALFGIFSTVNDIVQVAMFCVPLIRAAKNISGIRQDATPYRRMIVKSVVCLTVCTLSNVAYSVLVYTNEQFVSLIFSDVSLLFQILSACEIQFNSHRETEKASLGAIMYQTPLDLRRKLPDTSMTVAQASVSEQTQSISRVVRLSERDVEASVELPDTGVDSGADADAESETQGPADDASDAWSDELEPRFAKYYRFETDELEDILRGGGVSGSATAGGANGGTSTSSSSGSSSRARTKASGIYCTLTPACSAASPFFSVAEYEEHYQMSHVNKCIECRRILPTARLLHLHLLEVHDKYFSILARRQHSYECFVDLCPHLSQTPKDRNRHLIQHHRFPKGFDFEIVLGAFLESDQPRPPRPPRCRPTTASAASEVQGAAARATGPHADPRTGRHRSGSSRRRRGAAGGEDMDLVQTPPTEEPSTTDDAAVVADSASIDSLTASMSKLMIPRSVAFGRRRAGRVESLAAVRKAHQSQAPAPQQPAPQQPAPQQARRPPPSGEGEPQPRPARQQRGGAGGSSVMDLGE</sequence>
<keyword evidence="4" id="KW-1185">Reference proteome</keyword>
<feature type="transmembrane region" description="Helical" evidence="2">
    <location>
        <begin position="151"/>
        <end position="173"/>
    </location>
</feature>
<feature type="region of interest" description="Disordered" evidence="1">
    <location>
        <begin position="614"/>
        <end position="675"/>
    </location>
</feature>
<feature type="compositionally biased region" description="Low complexity" evidence="1">
    <location>
        <begin position="514"/>
        <end position="531"/>
    </location>
</feature>
<comment type="caution">
    <text evidence="3">The sequence shown here is derived from an EMBL/GenBank/DDBJ whole genome shotgun (WGS) entry which is preliminary data.</text>
</comment>
<accession>A0ABR4N676</accession>
<feature type="transmembrane region" description="Helical" evidence="2">
    <location>
        <begin position="77"/>
        <end position="97"/>
    </location>
</feature>
<feature type="transmembrane region" description="Helical" evidence="2">
    <location>
        <begin position="109"/>
        <end position="131"/>
    </location>
</feature>
<feature type="compositionally biased region" description="Basic residues" evidence="1">
    <location>
        <begin position="541"/>
        <end position="553"/>
    </location>
</feature>
<feature type="transmembrane region" description="Helical" evidence="2">
    <location>
        <begin position="12"/>
        <end position="31"/>
    </location>
</feature>
<keyword evidence="2" id="KW-0812">Transmembrane</keyword>
<reference evidence="3 4" key="1">
    <citation type="submission" date="2023-09" db="EMBL/GenBank/DDBJ databases">
        <title>Pangenome analysis of Batrachochytrium dendrobatidis and related Chytrids.</title>
        <authorList>
            <person name="Yacoub M.N."/>
            <person name="Stajich J.E."/>
            <person name="James T.Y."/>
        </authorList>
    </citation>
    <scope>NUCLEOTIDE SEQUENCE [LARGE SCALE GENOMIC DNA]</scope>
    <source>
        <strain evidence="3 4">JEL0888</strain>
    </source>
</reference>
<evidence type="ECO:0000313" key="3">
    <source>
        <dbReference type="EMBL" id="KAL2915038.1"/>
    </source>
</evidence>
<dbReference type="PANTHER" id="PTHR21354:SF0">
    <property type="entry name" value="ZINC FINGER PROTEIN 511"/>
    <property type="match status" value="1"/>
</dbReference>
<feature type="transmembrane region" description="Helical" evidence="2">
    <location>
        <begin position="193"/>
        <end position="213"/>
    </location>
</feature>
<name>A0ABR4N676_9FUNG</name>
<evidence type="ECO:0000256" key="1">
    <source>
        <dbReference type="SAM" id="MobiDB-lite"/>
    </source>
</evidence>
<dbReference type="Proteomes" id="UP001527925">
    <property type="component" value="Unassembled WGS sequence"/>
</dbReference>
<organism evidence="3 4">
    <name type="scientific">Polyrhizophydium stewartii</name>
    <dbReference type="NCBI Taxonomy" id="2732419"/>
    <lineage>
        <taxon>Eukaryota</taxon>
        <taxon>Fungi</taxon>
        <taxon>Fungi incertae sedis</taxon>
        <taxon>Chytridiomycota</taxon>
        <taxon>Chytridiomycota incertae sedis</taxon>
        <taxon>Chytridiomycetes</taxon>
        <taxon>Rhizophydiales</taxon>
        <taxon>Rhizophydiales incertae sedis</taxon>
        <taxon>Polyrhizophydium</taxon>
    </lineage>
</organism>
<feature type="compositionally biased region" description="Low complexity" evidence="1">
    <location>
        <begin position="362"/>
        <end position="384"/>
    </location>
</feature>
<dbReference type="PANTHER" id="PTHR21354">
    <property type="entry name" value="ZINC FINGER PROTEIN 511"/>
    <property type="match status" value="1"/>
</dbReference>
<feature type="region of interest" description="Disordered" evidence="1">
    <location>
        <begin position="501"/>
        <end position="579"/>
    </location>
</feature>
<keyword evidence="2" id="KW-1133">Transmembrane helix</keyword>
<proteinExistence type="predicted"/>
<feature type="compositionally biased region" description="Low complexity" evidence="1">
    <location>
        <begin position="565"/>
        <end position="579"/>
    </location>
</feature>
<evidence type="ECO:0000313" key="4">
    <source>
        <dbReference type="Proteomes" id="UP001527925"/>
    </source>
</evidence>